<evidence type="ECO:0000313" key="2">
    <source>
        <dbReference type="EMBL" id="KAF2240764.1"/>
    </source>
</evidence>
<reference evidence="2" key="1">
    <citation type="journal article" date="2020" name="Stud. Mycol.">
        <title>101 Dothideomycetes genomes: a test case for predicting lifestyles and emergence of pathogens.</title>
        <authorList>
            <person name="Haridas S."/>
            <person name="Albert R."/>
            <person name="Binder M."/>
            <person name="Bloem J."/>
            <person name="Labutti K."/>
            <person name="Salamov A."/>
            <person name="Andreopoulos B."/>
            <person name="Baker S."/>
            <person name="Barry K."/>
            <person name="Bills G."/>
            <person name="Bluhm B."/>
            <person name="Cannon C."/>
            <person name="Castanera R."/>
            <person name="Culley D."/>
            <person name="Daum C."/>
            <person name="Ezra D."/>
            <person name="Gonzalez J."/>
            <person name="Henrissat B."/>
            <person name="Kuo A."/>
            <person name="Liang C."/>
            <person name="Lipzen A."/>
            <person name="Lutzoni F."/>
            <person name="Magnuson J."/>
            <person name="Mondo S."/>
            <person name="Nolan M."/>
            <person name="Ohm R."/>
            <person name="Pangilinan J."/>
            <person name="Park H.-J."/>
            <person name="Ramirez L."/>
            <person name="Alfaro M."/>
            <person name="Sun H."/>
            <person name="Tritt A."/>
            <person name="Yoshinaga Y."/>
            <person name="Zwiers L.-H."/>
            <person name="Turgeon B."/>
            <person name="Goodwin S."/>
            <person name="Spatafora J."/>
            <person name="Crous P."/>
            <person name="Grigoriev I."/>
        </authorList>
    </citation>
    <scope>NUCLEOTIDE SEQUENCE</scope>
    <source>
        <strain evidence="2">CBS 122368</strain>
    </source>
</reference>
<gene>
    <name evidence="2" type="ORF">BU26DRAFT_189274</name>
</gene>
<feature type="region of interest" description="Disordered" evidence="1">
    <location>
        <begin position="117"/>
        <end position="159"/>
    </location>
</feature>
<evidence type="ECO:0000256" key="1">
    <source>
        <dbReference type="SAM" id="MobiDB-lite"/>
    </source>
</evidence>
<sequence length="172" mass="18230">MRAWGSGSEVEVEVEVGGGQPWELAGSKGFSSSAQSCSGTPARHTMRVEAQIRTSADHHCPAGMLSSENDEPQGPGCRGFGREGPACRTRLARPRSAQVNGPARACKRSFLLASHTATSLESTPPSCSAARLARSQQQRSRSPRCCSRPSLLSRASRAPGAPWERLSCVALL</sequence>
<dbReference type="RefSeq" id="XP_033675768.1">
    <property type="nucleotide sequence ID" value="XM_033820490.1"/>
</dbReference>
<proteinExistence type="predicted"/>
<dbReference type="EMBL" id="ML987215">
    <property type="protein sequence ID" value="KAF2240764.1"/>
    <property type="molecule type" value="Genomic_DNA"/>
</dbReference>
<organism evidence="2 3">
    <name type="scientific">Trematosphaeria pertusa</name>
    <dbReference type="NCBI Taxonomy" id="390896"/>
    <lineage>
        <taxon>Eukaryota</taxon>
        <taxon>Fungi</taxon>
        <taxon>Dikarya</taxon>
        <taxon>Ascomycota</taxon>
        <taxon>Pezizomycotina</taxon>
        <taxon>Dothideomycetes</taxon>
        <taxon>Pleosporomycetidae</taxon>
        <taxon>Pleosporales</taxon>
        <taxon>Massarineae</taxon>
        <taxon>Trematosphaeriaceae</taxon>
        <taxon>Trematosphaeria</taxon>
    </lineage>
</organism>
<accession>A0A6A6HRH9</accession>
<dbReference type="Proteomes" id="UP000800094">
    <property type="component" value="Unassembled WGS sequence"/>
</dbReference>
<feature type="region of interest" description="Disordered" evidence="1">
    <location>
        <begin position="62"/>
        <end position="84"/>
    </location>
</feature>
<evidence type="ECO:0000313" key="3">
    <source>
        <dbReference type="Proteomes" id="UP000800094"/>
    </source>
</evidence>
<name>A0A6A6HRH9_9PLEO</name>
<protein>
    <submittedName>
        <fullName evidence="2">Uncharacterized protein</fullName>
    </submittedName>
</protein>
<feature type="compositionally biased region" description="Low complexity" evidence="1">
    <location>
        <begin position="126"/>
        <end position="159"/>
    </location>
</feature>
<keyword evidence="3" id="KW-1185">Reference proteome</keyword>
<dbReference type="GeneID" id="54573820"/>
<dbReference type="AlphaFoldDB" id="A0A6A6HRH9"/>